<dbReference type="InterPro" id="IPR023210">
    <property type="entry name" value="NADP_OxRdtase_dom"/>
</dbReference>
<dbReference type="PANTHER" id="PTHR43638:SF3">
    <property type="entry name" value="ALDEHYDE REDUCTASE"/>
    <property type="match status" value="1"/>
</dbReference>
<dbReference type="InterPro" id="IPR020471">
    <property type="entry name" value="AKR"/>
</dbReference>
<reference evidence="2" key="1">
    <citation type="journal article" date="2020" name="mSystems">
        <title>Genome- and Community-Level Interaction Insights into Carbon Utilization and Element Cycling Functions of Hydrothermarchaeota in Hydrothermal Sediment.</title>
        <authorList>
            <person name="Zhou Z."/>
            <person name="Liu Y."/>
            <person name="Xu W."/>
            <person name="Pan J."/>
            <person name="Luo Z.H."/>
            <person name="Li M."/>
        </authorList>
    </citation>
    <scope>NUCLEOTIDE SEQUENCE [LARGE SCALE GENOMIC DNA]</scope>
    <source>
        <strain evidence="2">SpSt-125</strain>
    </source>
</reference>
<gene>
    <name evidence="2" type="ORF">ENO26_00245</name>
</gene>
<dbReference type="AlphaFoldDB" id="A0A7J2U113"/>
<feature type="domain" description="NADP-dependent oxidoreductase" evidence="1">
    <location>
        <begin position="24"/>
        <end position="269"/>
    </location>
</feature>
<name>A0A7J2U113_9CREN</name>
<proteinExistence type="predicted"/>
<evidence type="ECO:0000259" key="1">
    <source>
        <dbReference type="Pfam" id="PF00248"/>
    </source>
</evidence>
<dbReference type="SUPFAM" id="SSF51430">
    <property type="entry name" value="NAD(P)-linked oxidoreductase"/>
    <property type="match status" value="1"/>
</dbReference>
<accession>A0A7J2U113</accession>
<organism evidence="2">
    <name type="scientific">Ignisphaera aggregans</name>
    <dbReference type="NCBI Taxonomy" id="334771"/>
    <lineage>
        <taxon>Archaea</taxon>
        <taxon>Thermoproteota</taxon>
        <taxon>Thermoprotei</taxon>
        <taxon>Desulfurococcales</taxon>
        <taxon>Desulfurococcaceae</taxon>
        <taxon>Ignisphaera</taxon>
    </lineage>
</organism>
<comment type="caution">
    <text evidence="2">The sequence shown here is derived from an EMBL/GenBank/DDBJ whole genome shotgun (WGS) entry which is preliminary data.</text>
</comment>
<evidence type="ECO:0000313" key="2">
    <source>
        <dbReference type="EMBL" id="HEM66007.1"/>
    </source>
</evidence>
<protein>
    <submittedName>
        <fullName evidence="2">Aldo/keto reductase</fullName>
    </submittedName>
</protein>
<sequence>MSYHVLDYANKKPLGKTNEKVATLGLGTLSIRDFVSAERALLKAIELGLNVIEVSDSYAFGLSMDLIKKILANIERSEIFITFRVSPIVLSDPSTAIMKFEQILRKMGTNFVDVLMPAGYTDFVSLDTVVKALEAIADKGLARYLGLSEFKVRQINEVLHMLHKYDVVMVQSRYSVFEKRIEKDLIPFAVKTGITIQACTTLEKGRVLKHPVVLQVASKHGRTAAQVALNYVIARPRVIALTKTERIEHVVEDREAIDLRLDEEDLNKLSMV</sequence>
<dbReference type="Gene3D" id="3.20.20.100">
    <property type="entry name" value="NADP-dependent oxidoreductase domain"/>
    <property type="match status" value="1"/>
</dbReference>
<dbReference type="InterPro" id="IPR036812">
    <property type="entry name" value="NAD(P)_OxRdtase_dom_sf"/>
</dbReference>
<dbReference type="PANTHER" id="PTHR43638">
    <property type="entry name" value="OXIDOREDUCTASE, ALDO/KETO REDUCTASE FAMILY PROTEIN"/>
    <property type="match status" value="1"/>
</dbReference>
<dbReference type="GO" id="GO:0016491">
    <property type="term" value="F:oxidoreductase activity"/>
    <property type="evidence" value="ECO:0007669"/>
    <property type="project" value="InterPro"/>
</dbReference>
<dbReference type="Pfam" id="PF00248">
    <property type="entry name" value="Aldo_ket_red"/>
    <property type="match status" value="1"/>
</dbReference>
<dbReference type="EMBL" id="DSEU01000001">
    <property type="protein sequence ID" value="HEM66007.1"/>
    <property type="molecule type" value="Genomic_DNA"/>
</dbReference>
<dbReference type="PRINTS" id="PR00069">
    <property type="entry name" value="ALDKETRDTASE"/>
</dbReference>